<proteinExistence type="predicted"/>
<dbReference type="PANTHER" id="PTHR21301">
    <property type="entry name" value="REVERSE TRANSCRIPTASE"/>
    <property type="match status" value="1"/>
</dbReference>
<sequence length="453" mass="52834">MLPQEESLDILIEFLVQHGYQKVQNIPIDIIRKLALIVIKENVFVYEKKFYRQVIGGAMGSAFTLTLANIFMWKWERQLVHRLEVSNEIYGRYVDDIFFTSNDSFESIDQMLDEANNFHPNIKLVRQIGRSVPFLDVFIHNSKGALKTSVYHKEAAEPYVVPFGSDHPGHVFRNTVDTAITRAVRYSTTLLEFEEEIRQMKLMFLYNGYVPLKNDIESNFSIVEQAVLEFPPVENLKQITLQNLPSLIDQAENDCMKHKRNRIREERELENRRDETSHLITELKEHMSQHNVNFKDISPVLKSLLKVIPHRALQNYSNIHREFLELCQTVVKHTLHIDRSSPMQYDVILVKMKRISTIKTKVFDDLIKLKPTMDNESRQKILVHTMKPTDKTAKVTEERNYYAVEICKGICDKLDGSDPDPLIHSSIREQVRYTICEATGIENLATFYEGWTS</sequence>
<dbReference type="AlphaFoldDB" id="A0A818RBQ6"/>
<accession>A0A818RBQ6</accession>
<dbReference type="Proteomes" id="UP000663833">
    <property type="component" value="Unassembled WGS sequence"/>
</dbReference>
<evidence type="ECO:0000259" key="2">
    <source>
        <dbReference type="PROSITE" id="PS50878"/>
    </source>
</evidence>
<evidence type="ECO:0000313" key="4">
    <source>
        <dbReference type="Proteomes" id="UP000663833"/>
    </source>
</evidence>
<comment type="caution">
    <text evidence="3">The sequence shown here is derived from an EMBL/GenBank/DDBJ whole genome shotgun (WGS) entry which is preliminary data.</text>
</comment>
<dbReference type="PANTHER" id="PTHR21301:SF10">
    <property type="entry name" value="REVERSE TRANSCRIPTASE DOMAIN-CONTAINING PROTEIN"/>
    <property type="match status" value="1"/>
</dbReference>
<dbReference type="PROSITE" id="PS50878">
    <property type="entry name" value="RT_POL"/>
    <property type="match status" value="1"/>
</dbReference>
<dbReference type="InterPro" id="IPR000477">
    <property type="entry name" value="RT_dom"/>
</dbReference>
<protein>
    <recommendedName>
        <fullName evidence="2">Reverse transcriptase domain-containing protein</fullName>
    </recommendedName>
</protein>
<dbReference type="Pfam" id="PF26215">
    <property type="entry name" value="HTH_animal"/>
    <property type="match status" value="1"/>
</dbReference>
<dbReference type="EMBL" id="CAJNYD010004993">
    <property type="protein sequence ID" value="CAF3654408.1"/>
    <property type="molecule type" value="Genomic_DNA"/>
</dbReference>
<name>A0A818RBQ6_9BILA</name>
<evidence type="ECO:0000256" key="1">
    <source>
        <dbReference type="SAM" id="Coils"/>
    </source>
</evidence>
<reference evidence="3" key="1">
    <citation type="submission" date="2021-02" db="EMBL/GenBank/DDBJ databases">
        <authorList>
            <person name="Nowell W R."/>
        </authorList>
    </citation>
    <scope>NUCLEOTIDE SEQUENCE</scope>
</reference>
<keyword evidence="1" id="KW-0175">Coiled coil</keyword>
<dbReference type="InterPro" id="IPR058912">
    <property type="entry name" value="HTH_animal"/>
</dbReference>
<feature type="coiled-coil region" evidence="1">
    <location>
        <begin position="248"/>
        <end position="286"/>
    </location>
</feature>
<gene>
    <name evidence="3" type="ORF">LUA448_LOCUS33156</name>
</gene>
<evidence type="ECO:0000313" key="3">
    <source>
        <dbReference type="EMBL" id="CAF3654408.1"/>
    </source>
</evidence>
<organism evidence="3 4">
    <name type="scientific">Rotaria socialis</name>
    <dbReference type="NCBI Taxonomy" id="392032"/>
    <lineage>
        <taxon>Eukaryota</taxon>
        <taxon>Metazoa</taxon>
        <taxon>Spiralia</taxon>
        <taxon>Gnathifera</taxon>
        <taxon>Rotifera</taxon>
        <taxon>Eurotatoria</taxon>
        <taxon>Bdelloidea</taxon>
        <taxon>Philodinida</taxon>
        <taxon>Philodinidae</taxon>
        <taxon>Rotaria</taxon>
    </lineage>
</organism>
<feature type="domain" description="Reverse transcriptase" evidence="2">
    <location>
        <begin position="1"/>
        <end position="150"/>
    </location>
</feature>